<dbReference type="InterPro" id="IPR023381">
    <property type="entry name" value="YP001051499.1-like_dom_sf"/>
</dbReference>
<evidence type="ECO:0000313" key="1">
    <source>
        <dbReference type="EMBL" id="SFW76878.1"/>
    </source>
</evidence>
<dbReference type="Proteomes" id="UP001326715">
    <property type="component" value="Chromosome"/>
</dbReference>
<reference evidence="2 4" key="2">
    <citation type="submission" date="2023-11" db="EMBL/GenBank/DDBJ databases">
        <title>MicrobeMod: A computational toolkit for identifying prokaryotic methylation and restriction-modification with nanopore sequencing.</title>
        <authorList>
            <person name="Crits-Christoph A."/>
            <person name="Kang S.C."/>
            <person name="Lee H."/>
            <person name="Ostrov N."/>
        </authorList>
    </citation>
    <scope>NUCLEOTIDE SEQUENCE [LARGE SCALE GENOMIC DNA]</scope>
    <source>
        <strain evidence="2 4">ATCC 23090</strain>
    </source>
</reference>
<proteinExistence type="predicted"/>
<reference evidence="1 3" key="1">
    <citation type="submission" date="2016-11" db="EMBL/GenBank/DDBJ databases">
        <authorList>
            <person name="Jaros S."/>
            <person name="Januszkiewicz K."/>
            <person name="Wedrychowicz H."/>
        </authorList>
    </citation>
    <scope>NUCLEOTIDE SEQUENCE [LARGE SCALE GENOMIC DNA]</scope>
    <source>
        <strain evidence="1 3">DSM 784</strain>
    </source>
</reference>
<evidence type="ECO:0008006" key="5">
    <source>
        <dbReference type="Google" id="ProtNLM"/>
    </source>
</evidence>
<dbReference type="OrthoDB" id="654469at2"/>
<name>A0A1K1RXV6_9BACT</name>
<dbReference type="EMBL" id="CP140154">
    <property type="protein sequence ID" value="WQG90301.1"/>
    <property type="molecule type" value="Genomic_DNA"/>
</dbReference>
<keyword evidence="4" id="KW-1185">Reference proteome</keyword>
<evidence type="ECO:0000313" key="4">
    <source>
        <dbReference type="Proteomes" id="UP001326715"/>
    </source>
</evidence>
<accession>A0A1K1RXV6</accession>
<gene>
    <name evidence="1" type="ORF">SAMN05661012_04430</name>
    <name evidence="2" type="ORF">SR876_02245</name>
</gene>
<dbReference type="Gene3D" id="1.20.1590.10">
    <property type="entry name" value="YP_001051499.1 domain like"/>
    <property type="match status" value="1"/>
</dbReference>
<organism evidence="1 3">
    <name type="scientific">Chitinophaga sancti</name>
    <dbReference type="NCBI Taxonomy" id="1004"/>
    <lineage>
        <taxon>Bacteria</taxon>
        <taxon>Pseudomonadati</taxon>
        <taxon>Bacteroidota</taxon>
        <taxon>Chitinophagia</taxon>
        <taxon>Chitinophagales</taxon>
        <taxon>Chitinophagaceae</taxon>
        <taxon>Chitinophaga</taxon>
    </lineage>
</organism>
<dbReference type="AlphaFoldDB" id="A0A1K1RXV6"/>
<dbReference type="EMBL" id="FPIZ01000015">
    <property type="protein sequence ID" value="SFW76878.1"/>
    <property type="molecule type" value="Genomic_DNA"/>
</dbReference>
<dbReference type="RefSeq" id="WP_072363412.1">
    <property type="nucleotide sequence ID" value="NZ_CP139972.1"/>
</dbReference>
<protein>
    <recommendedName>
        <fullName evidence="5">DUF416 domain-containing protein</fullName>
    </recommendedName>
</protein>
<evidence type="ECO:0000313" key="3">
    <source>
        <dbReference type="Proteomes" id="UP000183788"/>
    </source>
</evidence>
<dbReference type="Proteomes" id="UP000183788">
    <property type="component" value="Unassembled WGS sequence"/>
</dbReference>
<evidence type="ECO:0000313" key="2">
    <source>
        <dbReference type="EMBL" id="WQG90301.1"/>
    </source>
</evidence>
<sequence>MMEQLTFSSFDKKLDETFANLSFEQSLFFGAWNATYLYNKYAKHLLELEDEEGYEILTEALAYLWDAVDKTTSIDEEEVDEQIERLHEIDIAELDHDEANGAGVVKLIECLESSLVYIEEQNYEFIKACAYIPIDVADVIMTNELGLDTNDPNKHIQHPLMKAELEPELNMMDYLKSHEVVSSKDKHLFREH</sequence>